<keyword evidence="3" id="KW-1185">Reference proteome</keyword>
<dbReference type="EMBL" id="LSYV01000003">
    <property type="protein sequence ID" value="KXZ55730.1"/>
    <property type="molecule type" value="Genomic_DNA"/>
</dbReference>
<feature type="compositionally biased region" description="Polar residues" evidence="1">
    <location>
        <begin position="54"/>
        <end position="67"/>
    </location>
</feature>
<feature type="compositionally biased region" description="Polar residues" evidence="1">
    <location>
        <begin position="573"/>
        <end position="582"/>
    </location>
</feature>
<name>A0A150H2C4_GONPE</name>
<feature type="region of interest" description="Disordered" evidence="1">
    <location>
        <begin position="1242"/>
        <end position="1274"/>
    </location>
</feature>
<sequence length="1352" mass="135890">MPRSSTLHANAGEALPSPAATAAPQDGQDSAPSPDATQHASVHTGAAVPAQASFLASHQQQVPSRIPTSAAGMPAATGQAAAADPHSASRLMRMSLENDNTLTDSDALLGSLIDLLHTQGTDQRDIGPEQRLTCAPARNAQSNFSGHGSLGSGSGYDRVAAAAGSACLGRAPAGALAAAMAGSDASDLSRAGSAAAGSPQGPALLCAAAGPGLPAHLEHMDPGLGLVAALGHSAAMAQAVLPGLMPQAQLSAGLHLQGAQPAGLGRSGLTGMGGLAAAGLEPQGFGVGALGGAGIGTGASMLGAAAGSLSGLDGGLGVAGMAYPSRPSATAQLQALAEARAAAAGGAFRPGAGLGAFPASAAAGPAIGGAMAASPSGSGYVSLELLTRMSLKIMNCLPDELPHDIRSRMQLFASQAPIDVVQGCLRPGCTELVLDALHASDEKGLVAAILRSGDAAAAAAALLSVLPAELAAKELYLQLADRALCLRPGAPPKYASWGCVGMRRGGVRVAKPELAAVDRPVVHIDSSDLEGVVRTRVYGRHLTDPGVALLARMGGLALPVNIKRVSSEVVGTQEASQDSSQPALAATTPVSRTLTVSSPPTSPVPAMGGRPGNGSSCSGEERTSESYDAYDVEVELPYNATTQGLLVLEPRAGVLLGGWQPVLLLEDEAVAAETEALVRGEQGEQARRLVVNLGLFVDHAERCAAVVEAAEEEGGIDDRVSESRMEDEEGDSAEDEPEASSNSCAFKGPRPRFAEIFGGAHGRIVGLGRSLLAYSALRGYPKLLAYIGSALVEMGEPLSALPAATYNDLNLLACALLSGGADVLRIASEWAVRGGAEVDWRGQVPGQPDGSNLLHLATSLPLDSAVVALDSLWTLAVGGPQQPASADAFASAWYLDKEGVLDAPSLLFRANINGCVGAGAEVEAGGITAAVLTAVMVADQLDRLCLLRLAASYVRTHNFTSPLDNVELPSLESNSIVHASSGSGTGNGMARNAGAAAAPPTASHRLSATGQRGVASKQLLQQQQLLMATFGSGVGAETPAGGMFEGLDPADIMDEVVPSPAQPNAWLPNEAHFDVQDLEVAVPGGVNTLAAGYGTDESRHGSRHVASASRVALSDADRSGHGSTSSTPPSAQHMLRQTSLMTASPPRMRVSMAPKAVAQTAAVAAGRATGSSWRGSGSGADASLVPPSGTTLATTAYASGSLPAFASGMTAGMVPSMYGSELLASQGAVACPAKPLPMEPLLNMFRPLPGSPSGPQDGSSSESGQAGPQSDPVLFAPPAAAVAEAVTTGPDAGTDRQLTELVRGGATDVALDRAPGEGEAAEQARRGHMKGLARMFKRLFKAGAGGSAGRVD</sequence>
<dbReference type="Proteomes" id="UP000075714">
    <property type="component" value="Unassembled WGS sequence"/>
</dbReference>
<evidence type="ECO:0000256" key="1">
    <source>
        <dbReference type="SAM" id="MobiDB-lite"/>
    </source>
</evidence>
<feature type="compositionally biased region" description="Low complexity" evidence="1">
    <location>
        <begin position="1247"/>
        <end position="1264"/>
    </location>
</feature>
<feature type="compositionally biased region" description="Low complexity" evidence="1">
    <location>
        <begin position="988"/>
        <end position="1002"/>
    </location>
</feature>
<feature type="region of interest" description="Disordered" evidence="1">
    <location>
        <begin position="1"/>
        <end position="87"/>
    </location>
</feature>
<comment type="caution">
    <text evidence="2">The sequence shown here is derived from an EMBL/GenBank/DDBJ whole genome shotgun (WGS) entry which is preliminary data.</text>
</comment>
<feature type="region of interest" description="Disordered" evidence="1">
    <location>
        <begin position="573"/>
        <end position="624"/>
    </location>
</feature>
<feature type="region of interest" description="Disordered" evidence="1">
    <location>
        <begin position="979"/>
        <end position="1014"/>
    </location>
</feature>
<feature type="compositionally biased region" description="Polar residues" evidence="1">
    <location>
        <begin position="27"/>
        <end position="41"/>
    </location>
</feature>
<feature type="compositionally biased region" description="Low complexity" evidence="1">
    <location>
        <begin position="70"/>
        <end position="83"/>
    </location>
</feature>
<reference evidence="3" key="1">
    <citation type="journal article" date="2016" name="Nat. Commun.">
        <title>The Gonium pectorale genome demonstrates co-option of cell cycle regulation during the evolution of multicellularity.</title>
        <authorList>
            <person name="Hanschen E.R."/>
            <person name="Marriage T.N."/>
            <person name="Ferris P.J."/>
            <person name="Hamaji T."/>
            <person name="Toyoda A."/>
            <person name="Fujiyama A."/>
            <person name="Neme R."/>
            <person name="Noguchi H."/>
            <person name="Minakuchi Y."/>
            <person name="Suzuki M."/>
            <person name="Kawai-Toyooka H."/>
            <person name="Smith D.R."/>
            <person name="Sparks H."/>
            <person name="Anderson J."/>
            <person name="Bakaric R."/>
            <person name="Luria V."/>
            <person name="Karger A."/>
            <person name="Kirschner M.W."/>
            <person name="Durand P.M."/>
            <person name="Michod R.E."/>
            <person name="Nozaki H."/>
            <person name="Olson B.J."/>
        </authorList>
    </citation>
    <scope>NUCLEOTIDE SEQUENCE [LARGE SCALE GENOMIC DNA]</scope>
    <source>
        <strain evidence="3">NIES-2863</strain>
    </source>
</reference>
<feature type="region of interest" description="Disordered" evidence="1">
    <location>
        <begin position="713"/>
        <end position="746"/>
    </location>
</feature>
<feature type="region of interest" description="Disordered" evidence="1">
    <location>
        <begin position="1093"/>
        <end position="1135"/>
    </location>
</feature>
<proteinExistence type="predicted"/>
<accession>A0A150H2C4</accession>
<protein>
    <submittedName>
        <fullName evidence="2">Uncharacterized protein</fullName>
    </submittedName>
</protein>
<organism evidence="2 3">
    <name type="scientific">Gonium pectorale</name>
    <name type="common">Green alga</name>
    <dbReference type="NCBI Taxonomy" id="33097"/>
    <lineage>
        <taxon>Eukaryota</taxon>
        <taxon>Viridiplantae</taxon>
        <taxon>Chlorophyta</taxon>
        <taxon>core chlorophytes</taxon>
        <taxon>Chlorophyceae</taxon>
        <taxon>CS clade</taxon>
        <taxon>Chlamydomonadales</taxon>
        <taxon>Volvocaceae</taxon>
        <taxon>Gonium</taxon>
    </lineage>
</organism>
<feature type="compositionally biased region" description="Low complexity" evidence="1">
    <location>
        <begin position="587"/>
        <end position="599"/>
    </location>
</feature>
<evidence type="ECO:0000313" key="2">
    <source>
        <dbReference type="EMBL" id="KXZ55730.1"/>
    </source>
</evidence>
<dbReference type="OrthoDB" id="548873at2759"/>
<gene>
    <name evidence="2" type="ORF">GPECTOR_2g1280</name>
</gene>
<evidence type="ECO:0000313" key="3">
    <source>
        <dbReference type="Proteomes" id="UP000075714"/>
    </source>
</evidence>
<feature type="compositionally biased region" description="Low complexity" evidence="1">
    <location>
        <begin position="1121"/>
        <end position="1130"/>
    </location>
</feature>
<feature type="compositionally biased region" description="Acidic residues" evidence="1">
    <location>
        <begin position="725"/>
        <end position="738"/>
    </location>
</feature>